<keyword evidence="6" id="KW-1185">Reference proteome</keyword>
<comment type="caution">
    <text evidence="5">The sequence shown here is derived from an EMBL/GenBank/DDBJ whole genome shotgun (WGS) entry which is preliminary data.</text>
</comment>
<dbReference type="InterPro" id="IPR020904">
    <property type="entry name" value="Sc_DH/Rdtase_CS"/>
</dbReference>
<evidence type="ECO:0000256" key="1">
    <source>
        <dbReference type="ARBA" id="ARBA00006484"/>
    </source>
</evidence>
<reference evidence="5" key="1">
    <citation type="submission" date="2023-04" db="EMBL/GenBank/DDBJ databases">
        <title>Black Yeasts Isolated from many extreme environments.</title>
        <authorList>
            <person name="Coleine C."/>
            <person name="Stajich J.E."/>
            <person name="Selbmann L."/>
        </authorList>
    </citation>
    <scope>NUCLEOTIDE SEQUENCE</scope>
    <source>
        <strain evidence="5">CCFEE 5312</strain>
    </source>
</reference>
<keyword evidence="3" id="KW-0560">Oxidoreductase</keyword>
<evidence type="ECO:0000313" key="6">
    <source>
        <dbReference type="Proteomes" id="UP001271007"/>
    </source>
</evidence>
<dbReference type="Gene3D" id="3.40.50.720">
    <property type="entry name" value="NAD(P)-binding Rossmann-like Domain"/>
    <property type="match status" value="1"/>
</dbReference>
<dbReference type="InterPro" id="IPR002347">
    <property type="entry name" value="SDR_fam"/>
</dbReference>
<dbReference type="PROSITE" id="PS00061">
    <property type="entry name" value="ADH_SHORT"/>
    <property type="match status" value="1"/>
</dbReference>
<evidence type="ECO:0000313" key="5">
    <source>
        <dbReference type="EMBL" id="KAK3051980.1"/>
    </source>
</evidence>
<dbReference type="Pfam" id="PF00106">
    <property type="entry name" value="adh_short"/>
    <property type="match status" value="1"/>
</dbReference>
<dbReference type="Proteomes" id="UP001271007">
    <property type="component" value="Unassembled WGS sequence"/>
</dbReference>
<proteinExistence type="inferred from homology"/>
<name>A0AAJ0DK62_9PEZI</name>
<dbReference type="PRINTS" id="PR00080">
    <property type="entry name" value="SDRFAMILY"/>
</dbReference>
<dbReference type="PANTHER" id="PTHR44229">
    <property type="entry name" value="15-HYDROXYPROSTAGLANDIN DEHYDROGENASE [NAD(+)]"/>
    <property type="match status" value="1"/>
</dbReference>
<gene>
    <name evidence="5" type="ORF">LTR09_006934</name>
</gene>
<dbReference type="GO" id="GO:0016616">
    <property type="term" value="F:oxidoreductase activity, acting on the CH-OH group of donors, NAD or NADP as acceptor"/>
    <property type="evidence" value="ECO:0007669"/>
    <property type="project" value="TreeGrafter"/>
</dbReference>
<dbReference type="SUPFAM" id="SSF51735">
    <property type="entry name" value="NAD(P)-binding Rossmann-fold domains"/>
    <property type="match status" value="1"/>
</dbReference>
<sequence>MANEGETAFLTGGASGIGFAVTEMLVKRGFVVPPTNPSLSSKQSPWLTNPSMKVFVADSDVQGLRALGRKLNTDSHNQSVYTTEVDVAEWDSIERAFRYAVGAFGRVDYVFPIAGIGEKRSFPNKPKSDEFKKPDLSVIEVNEIGVIYTVSLAVQHFRRLEKNKLGFKGRIIAVASVCGFYIHTTIPLYTAAKHAVVGLTRSYGKILAEEGITFNAVCPNKIRTNIGNAAGYEAAEKAGVLVPMEKLVECFESLLSNGEHKDLSGECFEVAPNLGARIVPKTEFVNEESKISADITYERSHYLHEVVE</sequence>
<protein>
    <recommendedName>
        <fullName evidence="7">NAD(P)-binding protein</fullName>
    </recommendedName>
</protein>
<dbReference type="PANTHER" id="PTHR44229:SF4">
    <property type="entry name" value="15-HYDROXYPROSTAGLANDIN DEHYDROGENASE [NAD(+)]"/>
    <property type="match status" value="1"/>
</dbReference>
<keyword evidence="2" id="KW-0521">NADP</keyword>
<dbReference type="AlphaFoldDB" id="A0AAJ0DK62"/>
<evidence type="ECO:0008006" key="7">
    <source>
        <dbReference type="Google" id="ProtNLM"/>
    </source>
</evidence>
<evidence type="ECO:0000256" key="4">
    <source>
        <dbReference type="RuleBase" id="RU000363"/>
    </source>
</evidence>
<dbReference type="PRINTS" id="PR00081">
    <property type="entry name" value="GDHRDH"/>
</dbReference>
<evidence type="ECO:0000256" key="3">
    <source>
        <dbReference type="ARBA" id="ARBA00023002"/>
    </source>
</evidence>
<dbReference type="InterPro" id="IPR036291">
    <property type="entry name" value="NAD(P)-bd_dom_sf"/>
</dbReference>
<comment type="similarity">
    <text evidence="1 4">Belongs to the short-chain dehydrogenases/reductases (SDR) family.</text>
</comment>
<accession>A0AAJ0DK62</accession>
<organism evidence="5 6">
    <name type="scientific">Extremus antarcticus</name>
    <dbReference type="NCBI Taxonomy" id="702011"/>
    <lineage>
        <taxon>Eukaryota</taxon>
        <taxon>Fungi</taxon>
        <taxon>Dikarya</taxon>
        <taxon>Ascomycota</taxon>
        <taxon>Pezizomycotina</taxon>
        <taxon>Dothideomycetes</taxon>
        <taxon>Dothideomycetidae</taxon>
        <taxon>Mycosphaerellales</taxon>
        <taxon>Extremaceae</taxon>
        <taxon>Extremus</taxon>
    </lineage>
</organism>
<evidence type="ECO:0000256" key="2">
    <source>
        <dbReference type="ARBA" id="ARBA00022857"/>
    </source>
</evidence>
<dbReference type="GO" id="GO:0005737">
    <property type="term" value="C:cytoplasm"/>
    <property type="evidence" value="ECO:0007669"/>
    <property type="project" value="TreeGrafter"/>
</dbReference>
<dbReference type="EMBL" id="JAWDJX010000023">
    <property type="protein sequence ID" value="KAK3051980.1"/>
    <property type="molecule type" value="Genomic_DNA"/>
</dbReference>